<protein>
    <submittedName>
        <fullName evidence="1">Uncharacterized protein</fullName>
    </submittedName>
</protein>
<sequence>MSIKRTTVKALIAQLRKLPQDAVIVWKDHDHYEHEYNAMVNYVHLGSDRLCEEVGAEPGTVVALRG</sequence>
<gene>
    <name evidence="1" type="ORF">J2X94_001180</name>
</gene>
<comment type="caution">
    <text evidence="1">The sequence shown here is derived from an EMBL/GenBank/DDBJ whole genome shotgun (WGS) entry which is preliminary data.</text>
</comment>
<evidence type="ECO:0000313" key="2">
    <source>
        <dbReference type="Proteomes" id="UP001244623"/>
    </source>
</evidence>
<proteinExistence type="predicted"/>
<reference evidence="1 2" key="1">
    <citation type="submission" date="2023-07" db="EMBL/GenBank/DDBJ databases">
        <title>Sorghum-associated microbial communities from plants grown in Nebraska, USA.</title>
        <authorList>
            <person name="Schachtman D."/>
        </authorList>
    </citation>
    <scope>NUCLEOTIDE SEQUENCE [LARGE SCALE GENOMIC DNA]</scope>
    <source>
        <strain evidence="1 2">CC49</strain>
    </source>
</reference>
<name>A0ABT9T808_9GAMM</name>
<dbReference type="EMBL" id="JAUSSJ010000001">
    <property type="protein sequence ID" value="MDQ0019052.1"/>
    <property type="molecule type" value="Genomic_DNA"/>
</dbReference>
<accession>A0ABT9T808</accession>
<keyword evidence="2" id="KW-1185">Reference proteome</keyword>
<evidence type="ECO:0000313" key="1">
    <source>
        <dbReference type="EMBL" id="MDQ0019052.1"/>
    </source>
</evidence>
<dbReference type="Proteomes" id="UP001244623">
    <property type="component" value="Unassembled WGS sequence"/>
</dbReference>
<organism evidence="1 2">
    <name type="scientific">[Curtobacterium] plantarum</name>
    <dbReference type="NCBI Taxonomy" id="221276"/>
    <lineage>
        <taxon>Bacteria</taxon>
        <taxon>Pseudomonadati</taxon>
        <taxon>Pseudomonadota</taxon>
        <taxon>Gammaproteobacteria</taxon>
        <taxon>Enterobacterales</taxon>
        <taxon>Erwiniaceae</taxon>
        <taxon>Pantoea</taxon>
    </lineage>
</organism>